<dbReference type="Pfam" id="PF22981">
    <property type="entry name" value="RM2_Med14"/>
    <property type="match status" value="1"/>
</dbReference>
<dbReference type="GO" id="GO:0003712">
    <property type="term" value="F:transcription coregulator activity"/>
    <property type="evidence" value="ECO:0007669"/>
    <property type="project" value="UniProtKB-UniRule"/>
</dbReference>
<evidence type="ECO:0000259" key="16">
    <source>
        <dbReference type="Pfam" id="PF25065"/>
    </source>
</evidence>
<name>A0AAN8PHH4_POLSC</name>
<keyword evidence="4" id="KW-0677">Repeat</keyword>
<feature type="domain" description="Mediator of RNA polymerase II transcription subunit 14 RM5" evidence="17">
    <location>
        <begin position="650"/>
        <end position="740"/>
    </location>
</feature>
<evidence type="ECO:0000313" key="20">
    <source>
        <dbReference type="EMBL" id="KAK6629741.1"/>
    </source>
</evidence>
<evidence type="ECO:0000256" key="4">
    <source>
        <dbReference type="ARBA" id="ARBA00022737"/>
    </source>
</evidence>
<dbReference type="Pfam" id="PF08638">
    <property type="entry name" value="Med14"/>
    <property type="match status" value="1"/>
</dbReference>
<evidence type="ECO:0000256" key="6">
    <source>
        <dbReference type="ARBA" id="ARBA00023159"/>
    </source>
</evidence>
<dbReference type="Proteomes" id="UP001372834">
    <property type="component" value="Unassembled WGS sequence"/>
</dbReference>
<feature type="domain" description="Mediator of RNA polymerase II transcription subunit 14 RM8" evidence="14">
    <location>
        <begin position="1223"/>
        <end position="1296"/>
    </location>
</feature>
<dbReference type="InterPro" id="IPR056878">
    <property type="entry name" value="RM5_Med14"/>
</dbReference>
<dbReference type="GO" id="GO:0016592">
    <property type="term" value="C:mediator complex"/>
    <property type="evidence" value="ECO:0007669"/>
    <property type="project" value="UniProtKB-UniRule"/>
</dbReference>
<evidence type="ECO:0000259" key="14">
    <source>
        <dbReference type="Pfam" id="PF22983"/>
    </source>
</evidence>
<dbReference type="GO" id="GO:0070847">
    <property type="term" value="C:core mediator complex"/>
    <property type="evidence" value="ECO:0007669"/>
    <property type="project" value="TreeGrafter"/>
</dbReference>
<evidence type="ECO:0000256" key="11">
    <source>
        <dbReference type="SAM" id="MobiDB-lite"/>
    </source>
</evidence>
<dbReference type="EMBL" id="JAWJWF010000045">
    <property type="protein sequence ID" value="KAK6626650.1"/>
    <property type="molecule type" value="Genomic_DNA"/>
</dbReference>
<dbReference type="InterPro" id="IPR055122">
    <property type="entry name" value="Med14_N"/>
</dbReference>
<protein>
    <recommendedName>
        <fullName evidence="3 10">Mediator of RNA polymerase II transcription subunit 14</fullName>
    </recommendedName>
    <alternativeName>
        <fullName evidence="9 10">Mediator complex subunit 14</fullName>
    </alternativeName>
</protein>
<dbReference type="Proteomes" id="UP001359485">
    <property type="component" value="Unassembled WGS sequence"/>
</dbReference>
<dbReference type="InterPro" id="IPR056877">
    <property type="entry name" value="Med14_C"/>
</dbReference>
<evidence type="ECO:0000256" key="7">
    <source>
        <dbReference type="ARBA" id="ARBA00023163"/>
    </source>
</evidence>
<feature type="domain" description="Mediator of RNA polymerase II transcription subunit 14 RM3" evidence="16">
    <location>
        <begin position="375"/>
        <end position="482"/>
    </location>
</feature>
<keyword evidence="5 10" id="KW-0805">Transcription regulation</keyword>
<evidence type="ECO:0000256" key="8">
    <source>
        <dbReference type="ARBA" id="ARBA00023242"/>
    </source>
</evidence>
<evidence type="ECO:0000256" key="10">
    <source>
        <dbReference type="RuleBase" id="RU365082"/>
    </source>
</evidence>
<dbReference type="Pfam" id="PF25065">
    <property type="entry name" value="RM3_Med14"/>
    <property type="match status" value="1"/>
</dbReference>
<feature type="domain" description="Mediator of RNA polymerase II transcription subunit 14 RM6" evidence="15">
    <location>
        <begin position="778"/>
        <end position="843"/>
    </location>
</feature>
<reference evidence="20 22" key="1">
    <citation type="submission" date="2023-10" db="EMBL/GenBank/DDBJ databases">
        <title>Genomes of two closely related lineages of the louse Polyplax serrata with different host specificities.</title>
        <authorList>
            <person name="Martinu J."/>
            <person name="Tarabai H."/>
            <person name="Stefka J."/>
            <person name="Hypsa V."/>
        </authorList>
    </citation>
    <scope>NUCLEOTIDE SEQUENCE [LARGE SCALE GENOMIC DNA]</scope>
    <source>
        <strain evidence="19">98ZLc_SE</strain>
        <strain evidence="20">HR10_N</strain>
    </source>
</reference>
<evidence type="ECO:0000256" key="2">
    <source>
        <dbReference type="ARBA" id="ARBA00007813"/>
    </source>
</evidence>
<keyword evidence="6 10" id="KW-0010">Activator</keyword>
<feature type="domain" description="Mediator complex subunit MED14 N-terminal" evidence="12">
    <location>
        <begin position="27"/>
        <end position="215"/>
    </location>
</feature>
<evidence type="ECO:0000313" key="21">
    <source>
        <dbReference type="Proteomes" id="UP001359485"/>
    </source>
</evidence>
<evidence type="ECO:0000259" key="17">
    <source>
        <dbReference type="Pfam" id="PF25067"/>
    </source>
</evidence>
<keyword evidence="7 10" id="KW-0804">Transcription</keyword>
<feature type="domain" description="Mediator of RNA polymerase II transcription subunit 14 RM2" evidence="13">
    <location>
        <begin position="294"/>
        <end position="372"/>
    </location>
</feature>
<feature type="compositionally biased region" description="Polar residues" evidence="11">
    <location>
        <begin position="1467"/>
        <end position="1479"/>
    </location>
</feature>
<accession>A0AAN8PHH4</accession>
<feature type="compositionally biased region" description="Low complexity" evidence="11">
    <location>
        <begin position="1009"/>
        <end position="1024"/>
    </location>
</feature>
<comment type="function">
    <text evidence="10">Component of the Mediator complex, a coactivator involved in the regulated transcription of nearly all RNA polymerase II-dependent genes. Mediator functions as a bridge to convey information from gene-specific regulatory proteins to the basal RNA polymerase II transcription machinery. Mediator is recruited to promoters by direct interactions with regulatory proteins and serves as a scaffold for the assembly of a functional preinitiation complex with RNA polymerase II and the general transcription factors.</text>
</comment>
<evidence type="ECO:0000259" key="18">
    <source>
        <dbReference type="Pfam" id="PF25069"/>
    </source>
</evidence>
<keyword evidence="8 10" id="KW-0539">Nucleus</keyword>
<evidence type="ECO:0000256" key="3">
    <source>
        <dbReference type="ARBA" id="ARBA00019619"/>
    </source>
</evidence>
<comment type="similarity">
    <text evidence="2 10">Belongs to the Mediator complex subunit 14 family.</text>
</comment>
<evidence type="ECO:0000313" key="19">
    <source>
        <dbReference type="EMBL" id="KAK6626650.1"/>
    </source>
</evidence>
<feature type="domain" description="Mediator of RNA polymerase II transcription subunit 14 C-terminal" evidence="18">
    <location>
        <begin position="1312"/>
        <end position="1457"/>
    </location>
</feature>
<dbReference type="InterPro" id="IPR055113">
    <property type="entry name" value="Med14_RM2"/>
</dbReference>
<sequence length="1512" mass="168733">MAPTPLEGVQIPVGNAVPQEGNRGGSISLGVLIDLIVQRTYHELSVLAELLPRKTDMERKIEIYNYSARTRQLFVRLLALVKWANSASKVDKSAHIMAFLDKQSLLFVDTADILAKMARETLVHARLPNFHIPAAVEVLTTGTYSRLPACIRDRIVPPDPITNVERKNTLERLNQVIQHRLVTGNLLPQMRNLKIEHGRVTFHVEYEFEVSLTVMGDGRNIPWRLLDIDILVEDKETGDGKPLVHSLQVNYIHQIIQTRLVDNADPLKEVYTCLHFFCQSLQLEVLYSQTLRLCRDRLDDHIHVNDYTPGKCLSVSYWKELSTKDPKSELGYKLTVQVDTYDPARPLTVVHVPSLGGKESEIADKAIRSDLLSMERLLVHTIYIRTKARLMELKQELESILKDLECQMQGSPAILSVPILQPCLRAENLLVTVDTHTGMLQCHIPQYDAPLIPELQTALNGDRTRLPTLISELRYWITQRRCEKTLQHLPATPHERLPLLHHPDHPMTKIGRHRMYVRLHRHPNAILIVEFKEKENTPYEIDCQFYMAIVKQSSIEDNPEDDTIETEIPKMYLKVMSLIEFDSFVILHGPYTSIEDEKILGKRKASGKESAARRMKQPAYFIPELAHVVSLCDERIPFVTLAQELSKHDIPHQGLQVEPNATALVLRILQLPLPTTKVKKSSWQALLKRLLSVSIRAHGKGTGRSWMVEFVFYGSPLNSSQPKEQGLRRPVYFQYDMGSSDMPARTVEWLLNDWAQIVHLYDCVEELSEYLKISKYNLSQIMTIKSYSYSKLVIGYGPDGGALVTVQWNEQNKVFHLVFGANNQTANAHSLIKEQLEAHLNRHRNLAQIIHLLHETYQPILSISKLPTLPQLGVHNNRPQIPVQTFTILPQSPTFIRFAYQGTYCLEIRLRGGGMVSIRDGAYSRFDKSNVVEEFTPTQGLKTFLCKYVDETAALRRRSQCEDDDPPSPVTMDSDASGMTFLGSHHRSPHSPAQGRESGLKFHPPVTPPSGSNPHTPSSPHTSNMSQSHSQTFGSSPATSFNLASPPSLPATINPSPSMLPHPSPGGLLANSPSNPLHVPSPAGLLPISSPGPVQVGHSPAGSFMGQTNHLEGSPFPSSQSMTSPAVSNWPGSPSIPRPSPARPGQSPSATGYAAMQSPDHKSGPHISRVLPQRSWAGAVPTQLTHQAFDLLCTPSPHPQGLPGIELSPLERFLGCVYMRRQLQRFIQSDDCLTAINSTEPGVVLFKVETLQCRVALNPQHLQSLHLKVTPLPEHKDQWSAEDLQIIEKFFDTRAAAPPYKPNALCGFGRMLNVPFNVLKDFVQIIKLEMMPNFVQQQQLKWSVQWSLRIPPSATPIVPIGQAAILVCRNKILFFLQITRVGVQYVNGIEPPSLVLPLVYDVSTNLTQLAEKRDPGPATAMTAASMQLKRFAELWLNHNECSLFPAVRDLLANLILPSEPPQIISSPAHTGSVTPTMQPSPAMGQGPPVVGGQSSGTYTGMAMGQHGMMGPN</sequence>
<evidence type="ECO:0000259" key="15">
    <source>
        <dbReference type="Pfam" id="PF22984"/>
    </source>
</evidence>
<evidence type="ECO:0000259" key="13">
    <source>
        <dbReference type="Pfam" id="PF22981"/>
    </source>
</evidence>
<evidence type="ECO:0000259" key="12">
    <source>
        <dbReference type="Pfam" id="PF08638"/>
    </source>
</evidence>
<proteinExistence type="inferred from homology"/>
<dbReference type="InterPro" id="IPR013947">
    <property type="entry name" value="Mediator_Med14"/>
</dbReference>
<comment type="caution">
    <text evidence="20">The sequence shown here is derived from an EMBL/GenBank/DDBJ whole genome shotgun (WGS) entry which is preliminary data.</text>
</comment>
<dbReference type="Pfam" id="PF22983">
    <property type="entry name" value="RM8_Med14"/>
    <property type="match status" value="1"/>
</dbReference>
<dbReference type="Pfam" id="PF25067">
    <property type="entry name" value="RM5_Med14"/>
    <property type="match status" value="1"/>
</dbReference>
<feature type="compositionally biased region" description="Polar residues" evidence="11">
    <location>
        <begin position="1105"/>
        <end position="1127"/>
    </location>
</feature>
<feature type="region of interest" description="Disordered" evidence="11">
    <location>
        <begin position="957"/>
        <end position="1168"/>
    </location>
</feature>
<evidence type="ECO:0000256" key="5">
    <source>
        <dbReference type="ARBA" id="ARBA00023015"/>
    </source>
</evidence>
<gene>
    <name evidence="20" type="ORF">RUM43_003559</name>
    <name evidence="19" type="ORF">RUM44_009126</name>
</gene>
<feature type="compositionally biased region" description="Polar residues" evidence="11">
    <location>
        <begin position="1025"/>
        <end position="1057"/>
    </location>
</feature>
<dbReference type="PANTHER" id="PTHR12809:SF2">
    <property type="entry name" value="MEDIATOR OF RNA POLYMERASE II TRANSCRIPTION SUBUNIT 14"/>
    <property type="match status" value="1"/>
</dbReference>
<organism evidence="20 22">
    <name type="scientific">Polyplax serrata</name>
    <name type="common">Common mouse louse</name>
    <dbReference type="NCBI Taxonomy" id="468196"/>
    <lineage>
        <taxon>Eukaryota</taxon>
        <taxon>Metazoa</taxon>
        <taxon>Ecdysozoa</taxon>
        <taxon>Arthropoda</taxon>
        <taxon>Hexapoda</taxon>
        <taxon>Insecta</taxon>
        <taxon>Pterygota</taxon>
        <taxon>Neoptera</taxon>
        <taxon>Paraneoptera</taxon>
        <taxon>Psocodea</taxon>
        <taxon>Troctomorpha</taxon>
        <taxon>Phthiraptera</taxon>
        <taxon>Anoplura</taxon>
        <taxon>Polyplacidae</taxon>
        <taxon>Polyplax</taxon>
    </lineage>
</organism>
<keyword evidence="21" id="KW-1185">Reference proteome</keyword>
<evidence type="ECO:0000256" key="1">
    <source>
        <dbReference type="ARBA" id="ARBA00004123"/>
    </source>
</evidence>
<dbReference type="InterPro" id="IPR055107">
    <property type="entry name" value="Med14_RM8"/>
</dbReference>
<dbReference type="Pfam" id="PF25069">
    <property type="entry name" value="Med14_C"/>
    <property type="match status" value="1"/>
</dbReference>
<comment type="subunit">
    <text evidence="10">Component of the Mediator complex.</text>
</comment>
<evidence type="ECO:0000256" key="9">
    <source>
        <dbReference type="ARBA" id="ARBA00032007"/>
    </source>
</evidence>
<comment type="subcellular location">
    <subcellularLocation>
        <location evidence="1 10">Nucleus</location>
    </subcellularLocation>
</comment>
<dbReference type="InterPro" id="IPR056879">
    <property type="entry name" value="RM3_Med14"/>
</dbReference>
<dbReference type="EMBL" id="JAWJWE010000036">
    <property type="protein sequence ID" value="KAK6629741.1"/>
    <property type="molecule type" value="Genomic_DNA"/>
</dbReference>
<dbReference type="GO" id="GO:0006357">
    <property type="term" value="P:regulation of transcription by RNA polymerase II"/>
    <property type="evidence" value="ECO:0007669"/>
    <property type="project" value="InterPro"/>
</dbReference>
<dbReference type="PANTHER" id="PTHR12809">
    <property type="entry name" value="MEDIATOR COMPLEX SUBUNIT"/>
    <property type="match status" value="1"/>
</dbReference>
<dbReference type="Pfam" id="PF22984">
    <property type="entry name" value="RM6_Med14"/>
    <property type="match status" value="1"/>
</dbReference>
<evidence type="ECO:0000313" key="22">
    <source>
        <dbReference type="Proteomes" id="UP001372834"/>
    </source>
</evidence>
<feature type="region of interest" description="Disordered" evidence="11">
    <location>
        <begin position="1467"/>
        <end position="1489"/>
    </location>
</feature>
<dbReference type="InterPro" id="IPR055114">
    <property type="entry name" value="Med14_RM6"/>
</dbReference>